<dbReference type="Pfam" id="PF12776">
    <property type="entry name" value="Myb_DNA-bind_3"/>
    <property type="match status" value="1"/>
</dbReference>
<dbReference type="EMBL" id="OU503043">
    <property type="protein sequence ID" value="CAI9766374.1"/>
    <property type="molecule type" value="Genomic_DNA"/>
</dbReference>
<dbReference type="PANTHER" id="PTHR47584">
    <property type="match status" value="1"/>
</dbReference>
<organism evidence="2 3">
    <name type="scientific">Fraxinus pennsylvanica</name>
    <dbReference type="NCBI Taxonomy" id="56036"/>
    <lineage>
        <taxon>Eukaryota</taxon>
        <taxon>Viridiplantae</taxon>
        <taxon>Streptophyta</taxon>
        <taxon>Embryophyta</taxon>
        <taxon>Tracheophyta</taxon>
        <taxon>Spermatophyta</taxon>
        <taxon>Magnoliopsida</taxon>
        <taxon>eudicotyledons</taxon>
        <taxon>Gunneridae</taxon>
        <taxon>Pentapetalae</taxon>
        <taxon>asterids</taxon>
        <taxon>lamiids</taxon>
        <taxon>Lamiales</taxon>
        <taxon>Oleaceae</taxon>
        <taxon>Oleeae</taxon>
        <taxon>Fraxinus</taxon>
    </lineage>
</organism>
<dbReference type="Proteomes" id="UP000834106">
    <property type="component" value="Chromosome 8"/>
</dbReference>
<proteinExistence type="predicted"/>
<dbReference type="InterPro" id="IPR045026">
    <property type="entry name" value="LIMYB"/>
</dbReference>
<reference evidence="2" key="1">
    <citation type="submission" date="2023-05" db="EMBL/GenBank/DDBJ databases">
        <authorList>
            <person name="Huff M."/>
        </authorList>
    </citation>
    <scope>NUCLEOTIDE SEQUENCE</scope>
</reference>
<name>A0AAD2DU96_9LAMI</name>
<accession>A0AAD2DU96</accession>
<dbReference type="AlphaFoldDB" id="A0AAD2DU96"/>
<evidence type="ECO:0000313" key="3">
    <source>
        <dbReference type="Proteomes" id="UP000834106"/>
    </source>
</evidence>
<keyword evidence="3" id="KW-1185">Reference proteome</keyword>
<evidence type="ECO:0000259" key="1">
    <source>
        <dbReference type="Pfam" id="PF12776"/>
    </source>
</evidence>
<protein>
    <recommendedName>
        <fullName evidence="1">Myb/SANT-like domain-containing protein</fullName>
    </recommendedName>
</protein>
<feature type="domain" description="Myb/SANT-like" evidence="1">
    <location>
        <begin position="13"/>
        <end position="101"/>
    </location>
</feature>
<dbReference type="PANTHER" id="PTHR47584:SF14">
    <property type="entry name" value="L10-INTERACTING MYB DOMAIN-CONTAINING PROTEIN-LIKE"/>
    <property type="match status" value="1"/>
</dbReference>
<sequence length="132" mass="15749">MADVRSEYEGEGEFYFLKLMAEEIENEYIQGSTFRSESWQRVMRKFCKIYGPIFTVLCLKARLRSLKKRHQKFSELISHEGVFWNKKHNVVSGNQEVLKKYQLKSYGRTGFYNGEEHFDLMRQIFESGVKLD</sequence>
<evidence type="ECO:0000313" key="2">
    <source>
        <dbReference type="EMBL" id="CAI9766374.1"/>
    </source>
</evidence>
<gene>
    <name evidence="2" type="ORF">FPE_LOCUS13804</name>
</gene>
<dbReference type="InterPro" id="IPR024752">
    <property type="entry name" value="Myb/SANT-like_dom"/>
</dbReference>